<evidence type="ECO:0000256" key="1">
    <source>
        <dbReference type="SAM" id="MobiDB-lite"/>
    </source>
</evidence>
<gene>
    <name evidence="2" type="ORF">QQF64_008291</name>
</gene>
<sequence length="113" mass="12500">MSTSEQLFWRQMFPSSSSSVAVRTPEPVTLPSAQSTFQDPSRSHTHIQTHTLTRGVTRGSDGAKNNPSCRHKRAGEHTAVCCRKSVCACVCGRALPLSPPSLSKRDRLRYDWS</sequence>
<reference evidence="2 3" key="1">
    <citation type="submission" date="2023-09" db="EMBL/GenBank/DDBJ databases">
        <authorList>
            <person name="Wang M."/>
        </authorList>
    </citation>
    <scope>NUCLEOTIDE SEQUENCE [LARGE SCALE GENOMIC DNA]</scope>
    <source>
        <strain evidence="2">GT-2023</strain>
        <tissue evidence="2">Liver</tissue>
    </source>
</reference>
<dbReference type="Proteomes" id="UP001558613">
    <property type="component" value="Unassembled WGS sequence"/>
</dbReference>
<evidence type="ECO:0000313" key="2">
    <source>
        <dbReference type="EMBL" id="KAL1260464.1"/>
    </source>
</evidence>
<keyword evidence="3" id="KW-1185">Reference proteome</keyword>
<evidence type="ECO:0000313" key="3">
    <source>
        <dbReference type="Proteomes" id="UP001558613"/>
    </source>
</evidence>
<organism evidence="2 3">
    <name type="scientific">Cirrhinus molitorella</name>
    <name type="common">mud carp</name>
    <dbReference type="NCBI Taxonomy" id="172907"/>
    <lineage>
        <taxon>Eukaryota</taxon>
        <taxon>Metazoa</taxon>
        <taxon>Chordata</taxon>
        <taxon>Craniata</taxon>
        <taxon>Vertebrata</taxon>
        <taxon>Euteleostomi</taxon>
        <taxon>Actinopterygii</taxon>
        <taxon>Neopterygii</taxon>
        <taxon>Teleostei</taxon>
        <taxon>Ostariophysi</taxon>
        <taxon>Cypriniformes</taxon>
        <taxon>Cyprinidae</taxon>
        <taxon>Labeoninae</taxon>
        <taxon>Labeonini</taxon>
        <taxon>Cirrhinus</taxon>
    </lineage>
</organism>
<accession>A0ABR3M5Q8</accession>
<name>A0ABR3M5Q8_9TELE</name>
<feature type="region of interest" description="Disordered" evidence="1">
    <location>
        <begin position="30"/>
        <end position="71"/>
    </location>
</feature>
<comment type="caution">
    <text evidence="2">The sequence shown here is derived from an EMBL/GenBank/DDBJ whole genome shotgun (WGS) entry which is preliminary data.</text>
</comment>
<dbReference type="EMBL" id="JAYMGO010000015">
    <property type="protein sequence ID" value="KAL1260464.1"/>
    <property type="molecule type" value="Genomic_DNA"/>
</dbReference>
<feature type="compositionally biased region" description="Polar residues" evidence="1">
    <location>
        <begin position="31"/>
        <end position="54"/>
    </location>
</feature>
<proteinExistence type="predicted"/>
<protein>
    <submittedName>
        <fullName evidence="2">Uncharacterized protein</fullName>
    </submittedName>
</protein>